<proteinExistence type="predicted"/>
<accession>A0ABQ9DND9</accession>
<name>A0ABQ9DND9_9PASS</name>
<keyword evidence="2" id="KW-1185">Reference proteome</keyword>
<sequence>MHQLFLVGPRVSSREEFEWSSDYLNGGGGVGGSGIEHDSSVDNWEIKPIRNGFTKGRSGLTCLISFYDKVTHLVEFIRKRPPSQFGVLVDSWWDISQQCAQVAKKASGILACVRNSVASRTRAVILPLYSALVRPHLEYCVQFWAPHFKKDIEEMEHVQQRTTRLRRGLESIFYEEQLRELDLFSLEKRRLRGDLIALYNDLKGGCSRVGAGLSIIEGHWFDQEGLTLGEAVLAVRNHLPVLHVP</sequence>
<dbReference type="PANTHER" id="PTHR33332">
    <property type="entry name" value="REVERSE TRANSCRIPTASE DOMAIN-CONTAINING PROTEIN"/>
    <property type="match status" value="1"/>
</dbReference>
<reference evidence="1" key="1">
    <citation type="submission" date="2019-10" db="EMBL/GenBank/DDBJ databases">
        <authorList>
            <person name="Soares A.E.R."/>
            <person name="Aleixo A."/>
            <person name="Schneider P."/>
            <person name="Miyaki C.Y."/>
            <person name="Schneider M.P."/>
            <person name="Mello C."/>
            <person name="Vasconcelos A.T.R."/>
        </authorList>
    </citation>
    <scope>NUCLEOTIDE SEQUENCE</scope>
    <source>
        <tissue evidence="1">Muscle</tissue>
    </source>
</reference>
<gene>
    <name evidence="1" type="ORF">WISP_34770</name>
</gene>
<dbReference type="EMBL" id="WHWB01032892">
    <property type="protein sequence ID" value="KAJ7423187.1"/>
    <property type="molecule type" value="Genomic_DNA"/>
</dbReference>
<organism evidence="1 2">
    <name type="scientific">Willisornis vidua</name>
    <name type="common">Xingu scale-backed antbird</name>
    <dbReference type="NCBI Taxonomy" id="1566151"/>
    <lineage>
        <taxon>Eukaryota</taxon>
        <taxon>Metazoa</taxon>
        <taxon>Chordata</taxon>
        <taxon>Craniata</taxon>
        <taxon>Vertebrata</taxon>
        <taxon>Euteleostomi</taxon>
        <taxon>Archelosauria</taxon>
        <taxon>Archosauria</taxon>
        <taxon>Dinosauria</taxon>
        <taxon>Saurischia</taxon>
        <taxon>Theropoda</taxon>
        <taxon>Coelurosauria</taxon>
        <taxon>Aves</taxon>
        <taxon>Neognathae</taxon>
        <taxon>Neoaves</taxon>
        <taxon>Telluraves</taxon>
        <taxon>Australaves</taxon>
        <taxon>Passeriformes</taxon>
        <taxon>Thamnophilidae</taxon>
        <taxon>Willisornis</taxon>
    </lineage>
</organism>
<evidence type="ECO:0000313" key="2">
    <source>
        <dbReference type="Proteomes" id="UP001145742"/>
    </source>
</evidence>
<comment type="caution">
    <text evidence="1">The sequence shown here is derived from an EMBL/GenBank/DDBJ whole genome shotgun (WGS) entry which is preliminary data.</text>
</comment>
<protein>
    <submittedName>
        <fullName evidence="1">Uncharacterized protein</fullName>
    </submittedName>
</protein>
<dbReference type="Proteomes" id="UP001145742">
    <property type="component" value="Unassembled WGS sequence"/>
</dbReference>
<evidence type="ECO:0000313" key="1">
    <source>
        <dbReference type="EMBL" id="KAJ7423187.1"/>
    </source>
</evidence>